<evidence type="ECO:0000313" key="2">
    <source>
        <dbReference type="EMBL" id="KAL1793682.1"/>
    </source>
</evidence>
<feature type="compositionally biased region" description="Basic and acidic residues" evidence="1">
    <location>
        <begin position="118"/>
        <end position="134"/>
    </location>
</feature>
<evidence type="ECO:0000313" key="3">
    <source>
        <dbReference type="Proteomes" id="UP001578633"/>
    </source>
</evidence>
<protein>
    <submittedName>
        <fullName evidence="2">Uncharacterized protein</fullName>
    </submittedName>
</protein>
<reference evidence="2 3" key="1">
    <citation type="submission" date="2024-09" db="EMBL/GenBank/DDBJ databases">
        <title>T2T genomes of carrot and Alternaria dauci and their utility for understanding host-pathogen interaction during carrot leaf blight disease.</title>
        <authorList>
            <person name="Liu W."/>
            <person name="Xu S."/>
            <person name="Ou C."/>
            <person name="Liu X."/>
            <person name="Zhuang F."/>
            <person name="Deng X.W."/>
        </authorList>
    </citation>
    <scope>NUCLEOTIDE SEQUENCE [LARGE SCALE GENOMIC DNA]</scope>
    <source>
        <strain evidence="2 3">A2016</strain>
    </source>
</reference>
<feature type="region of interest" description="Disordered" evidence="1">
    <location>
        <begin position="314"/>
        <end position="334"/>
    </location>
</feature>
<dbReference type="GeneID" id="96088986"/>
<organism evidence="2 3">
    <name type="scientific">Alternaria dauci</name>
    <dbReference type="NCBI Taxonomy" id="48095"/>
    <lineage>
        <taxon>Eukaryota</taxon>
        <taxon>Fungi</taxon>
        <taxon>Dikarya</taxon>
        <taxon>Ascomycota</taxon>
        <taxon>Pezizomycotina</taxon>
        <taxon>Dothideomycetes</taxon>
        <taxon>Pleosporomycetidae</taxon>
        <taxon>Pleosporales</taxon>
        <taxon>Pleosporineae</taxon>
        <taxon>Pleosporaceae</taxon>
        <taxon>Alternaria</taxon>
        <taxon>Alternaria sect. Porri</taxon>
    </lineage>
</organism>
<feature type="region of interest" description="Disordered" evidence="1">
    <location>
        <begin position="99"/>
        <end position="140"/>
    </location>
</feature>
<keyword evidence="3" id="KW-1185">Reference proteome</keyword>
<dbReference type="EMBL" id="JBHGVX010000008">
    <property type="protein sequence ID" value="KAL1793682.1"/>
    <property type="molecule type" value="Genomic_DNA"/>
</dbReference>
<accession>A0ABR3UC16</accession>
<name>A0ABR3UC16_9PLEO</name>
<proteinExistence type="predicted"/>
<evidence type="ECO:0000256" key="1">
    <source>
        <dbReference type="SAM" id="MobiDB-lite"/>
    </source>
</evidence>
<comment type="caution">
    <text evidence="2">The sequence shown here is derived from an EMBL/GenBank/DDBJ whole genome shotgun (WGS) entry which is preliminary data.</text>
</comment>
<dbReference type="RefSeq" id="XP_069304266.1">
    <property type="nucleotide sequence ID" value="XM_069454862.1"/>
</dbReference>
<sequence length="393" mass="45154">MAKLTHKPEAPPCVHGLALVPSLQTNKSLPHKQPPKIPKKREYPWDSHQDNIVVNSTELNTSGRKRGIDHYRHQLTLRNTYEHITTDFAEDMKKFVPRDTLPVPVSSSPQSSSSKTKNQNDDGDKAHVDDDKPWDGQTRLPKPKFIRVHYEEPIYRGRTSNPAVFLAITRIAERNLPFINFDSALAHLPNRSVTAALPCLPFHHPPGQRWKGKEKAVFTDDLPYQEKKDDRVMTVLFLPAFYEDDKHAVGYYDVAPGRDGTQRLEAENVVQLLFTPCDTEDLVRWGLVQWVYDAASIDEARELDAAAKKMDEEAYKERSRSEQMQEVESEDRRAEPDAEFMECVGARRGKWLDFSVVEDYAEWAEGFRVVRRIWERMIKVVVTSGKDEEAQTS</sequence>
<gene>
    <name evidence="2" type="ORF">ACET3X_008664</name>
</gene>
<dbReference type="Proteomes" id="UP001578633">
    <property type="component" value="Chromosome 8"/>
</dbReference>
<feature type="compositionally biased region" description="Basic and acidic residues" evidence="1">
    <location>
        <begin position="314"/>
        <end position="323"/>
    </location>
</feature>
<feature type="compositionally biased region" description="Low complexity" evidence="1">
    <location>
        <begin position="102"/>
        <end position="114"/>
    </location>
</feature>